<dbReference type="SUPFAM" id="SSF53335">
    <property type="entry name" value="S-adenosyl-L-methionine-dependent methyltransferases"/>
    <property type="match status" value="1"/>
</dbReference>
<dbReference type="InterPro" id="IPR050082">
    <property type="entry name" value="RNA_methyltr_RlmE"/>
</dbReference>
<evidence type="ECO:0000256" key="4">
    <source>
        <dbReference type="ARBA" id="ARBA00022603"/>
    </source>
</evidence>
<feature type="binding site" evidence="8">
    <location>
        <position position="76"/>
    </location>
    <ligand>
        <name>S-adenosyl-L-methionine</name>
        <dbReference type="ChEBI" id="CHEBI:59789"/>
    </ligand>
</feature>
<evidence type="ECO:0000256" key="2">
    <source>
        <dbReference type="ARBA" id="ARBA00022517"/>
    </source>
</evidence>
<dbReference type="Pfam" id="PF11861">
    <property type="entry name" value="DUF3381"/>
    <property type="match status" value="1"/>
</dbReference>
<feature type="compositionally biased region" description="Acidic residues" evidence="9">
    <location>
        <begin position="547"/>
        <end position="563"/>
    </location>
</feature>
<keyword evidence="7 8" id="KW-0539">Nucleus</keyword>
<comment type="similarity">
    <text evidence="8">Belongs to the class I-like SAM-binding methyltransferase superfamily. RNA methyltransferase RlmE family. SPB1 subfamily.</text>
</comment>
<dbReference type="InterPro" id="IPR002877">
    <property type="entry name" value="RNA_MeTrfase_FtsJ_dom"/>
</dbReference>
<keyword evidence="3 8" id="KW-0698">rRNA processing</keyword>
<feature type="domain" description="DUF3381" evidence="12">
    <location>
        <begin position="234"/>
        <end position="392"/>
    </location>
</feature>
<dbReference type="InterPro" id="IPR028589">
    <property type="entry name" value="SPB1-like"/>
</dbReference>
<dbReference type="InterPro" id="IPR029063">
    <property type="entry name" value="SAM-dependent_MTases_sf"/>
</dbReference>
<evidence type="ECO:0000256" key="3">
    <source>
        <dbReference type="ARBA" id="ARBA00022552"/>
    </source>
</evidence>
<name>A0A319DFT2_9EURO</name>
<feature type="region of interest" description="Disordered" evidence="9">
    <location>
        <begin position="432"/>
        <end position="532"/>
    </location>
</feature>
<dbReference type="STRING" id="1448320.A0A319DFT2"/>
<evidence type="ECO:0000256" key="9">
    <source>
        <dbReference type="SAM" id="MobiDB-lite"/>
    </source>
</evidence>
<feature type="binding site" evidence="8">
    <location>
        <position position="92"/>
    </location>
    <ligand>
        <name>S-adenosyl-L-methionine</name>
        <dbReference type="ChEBI" id="CHEBI:59789"/>
    </ligand>
</feature>
<dbReference type="InterPro" id="IPR024576">
    <property type="entry name" value="rRNA_MeTfrase_Spb1_DUF3381"/>
</dbReference>
<feature type="domain" description="Ribosomal RNA methyltransferase SPB1-like C-terminal" evidence="11">
    <location>
        <begin position="584"/>
        <end position="791"/>
    </location>
</feature>
<comment type="subcellular location">
    <subcellularLocation>
        <location evidence="1 8">Nucleus</location>
        <location evidence="1 8">Nucleolus</location>
    </subcellularLocation>
</comment>
<keyword evidence="5 8" id="KW-0808">Transferase</keyword>
<dbReference type="FunFam" id="3.40.50.150:FF:000004">
    <property type="entry name" value="AdoMet-dependent rRNA methyltransferase SPB1"/>
    <property type="match status" value="1"/>
</dbReference>
<sequence length="795" mass="89980">MAIQKKHGKGRLDKWYRLAKEKGYRARAAFKLIQLNKKYGFLEKSKVVLDLCAAPGSWCQVAAECMPAQSIIIGVDLAPIKPIPRVISFQSDITTEKCRTTIRQHLKHWKADTVLHDGAPNVGTAWVQDAFSQAELVLQSLKLATEFLVEGGTFVTKVFRSKDYNPLLWVFKQLFGSVEATKPPSSRNVSAEIFVVCRGFKAPKRIDPKFLDPKHVFAELADPTPNNEAKVFNPEKKKRKREGYEEGDYTQFKEIPVTEFINTTDPIAILGSYNKLSFQQLPGGDLALATLERLEDTTDEIRSCCEDLKVLGKKEFRNLLRWRLKVREQFGLVVKKGSQSKEDEAEEVAEIAPMDEELAIQEQLLRLREKETTKQKKERRKENEKKRKEIVRLQMHMTTPMDIGKEQLGPNGEDATFSLKRAERGGVRDAIAAGKEATIESDSEEEESDSGDEETDDEGDRLERELDNLYEQYTDRKEDQDSKLRAKKARKAYEADEWEGFSEDGSDEESDEEGHASGNVGDSAPKSGSLSNNAALFFDQDIFQGLEDIDDVEDEESADEEIEKNDKPKSKVSSDKKPAKDSKKPAQFAEDDSDDELEVLEEPRKKNGQLDIDIITAEAMALAQQMAKGEKKSTDLVDDGFNRYAFRDVDGLPEWFLDDETRHSAPNRPITKASAAAIQEKMRAINARPIKKVMEAKGRKKFKAAQRLEKLRKKSALILDDEALSERDKSQTIARMMSRATKKKPKQQVKLVVAKGNNRGISGRPKGVKGKYKIVDSRMKKDIRAQKRLAKKKKN</sequence>
<evidence type="ECO:0000256" key="6">
    <source>
        <dbReference type="ARBA" id="ARBA00022691"/>
    </source>
</evidence>
<dbReference type="InterPro" id="IPR015507">
    <property type="entry name" value="rRNA-MeTfrase_E"/>
</dbReference>
<dbReference type="HAMAP" id="MF_01547">
    <property type="entry name" value="RNA_methyltr_E"/>
    <property type="match status" value="1"/>
</dbReference>
<feature type="region of interest" description="Disordered" evidence="9">
    <location>
        <begin position="369"/>
        <end position="390"/>
    </location>
</feature>
<evidence type="ECO:0000256" key="5">
    <source>
        <dbReference type="ARBA" id="ARBA00022679"/>
    </source>
</evidence>
<protein>
    <submittedName>
        <fullName evidence="13">rRNA methyltransferase Spb1</fullName>
    </submittedName>
</protein>
<dbReference type="PANTHER" id="PTHR10920">
    <property type="entry name" value="RIBOSOMAL RNA METHYLTRANSFERASE"/>
    <property type="match status" value="1"/>
</dbReference>
<feature type="binding site" evidence="8">
    <location>
        <position position="117"/>
    </location>
    <ligand>
        <name>S-adenosyl-L-methionine</name>
        <dbReference type="ChEBI" id="CHEBI:59789"/>
    </ligand>
</feature>
<dbReference type="GO" id="GO:0000463">
    <property type="term" value="P:maturation of LSU-rRNA from tricistronic rRNA transcript (SSU-rRNA, 5.8S rRNA, LSU-rRNA)"/>
    <property type="evidence" value="ECO:0007669"/>
    <property type="project" value="TreeGrafter"/>
</dbReference>
<accession>A0A319DFT2</accession>
<keyword evidence="2 8" id="KW-0690">Ribosome biogenesis</keyword>
<feature type="compositionally biased region" description="Basic and acidic residues" evidence="9">
    <location>
        <begin position="461"/>
        <end position="484"/>
    </location>
</feature>
<gene>
    <name evidence="13" type="ORF">BO71DRAFT_375660</name>
</gene>
<feature type="compositionally biased region" description="Acidic residues" evidence="9">
    <location>
        <begin position="495"/>
        <end position="512"/>
    </location>
</feature>
<evidence type="ECO:0000256" key="1">
    <source>
        <dbReference type="ARBA" id="ARBA00004604"/>
    </source>
</evidence>
<feature type="compositionally biased region" description="Acidic residues" evidence="9">
    <location>
        <begin position="589"/>
        <end position="600"/>
    </location>
</feature>
<dbReference type="PANTHER" id="PTHR10920:SF13">
    <property type="entry name" value="PRE-RRNA 2'-O-RIBOSE RNA METHYLTRANSFERASE FTSJ3"/>
    <property type="match status" value="1"/>
</dbReference>
<feature type="binding site" evidence="8">
    <location>
        <position position="56"/>
    </location>
    <ligand>
        <name>S-adenosyl-L-methionine</name>
        <dbReference type="ChEBI" id="CHEBI:59789"/>
    </ligand>
</feature>
<dbReference type="EMBL" id="KZ825839">
    <property type="protein sequence ID" value="PYH96315.1"/>
    <property type="molecule type" value="Genomic_DNA"/>
</dbReference>
<feature type="region of interest" description="Disordered" evidence="9">
    <location>
        <begin position="547"/>
        <end position="611"/>
    </location>
</feature>
<dbReference type="OrthoDB" id="1287559at2759"/>
<feature type="binding site" evidence="8">
    <location>
        <position position="58"/>
    </location>
    <ligand>
        <name>S-adenosyl-L-methionine</name>
        <dbReference type="ChEBI" id="CHEBI:59789"/>
    </ligand>
</feature>
<dbReference type="AlphaFoldDB" id="A0A319DFT2"/>
<feature type="domain" description="Ribosomal RNA methyltransferase FtsJ" evidence="10">
    <location>
        <begin position="24"/>
        <end position="200"/>
    </location>
</feature>
<dbReference type="GO" id="GO:0016435">
    <property type="term" value="F:rRNA (guanine) methyltransferase activity"/>
    <property type="evidence" value="ECO:0007669"/>
    <property type="project" value="TreeGrafter"/>
</dbReference>
<evidence type="ECO:0000313" key="13">
    <source>
        <dbReference type="EMBL" id="PYH96315.1"/>
    </source>
</evidence>
<keyword evidence="14" id="KW-1185">Reference proteome</keyword>
<evidence type="ECO:0000313" key="14">
    <source>
        <dbReference type="Proteomes" id="UP000247810"/>
    </source>
</evidence>
<proteinExistence type="inferred from homology"/>
<evidence type="ECO:0000259" key="12">
    <source>
        <dbReference type="Pfam" id="PF11861"/>
    </source>
</evidence>
<evidence type="ECO:0000259" key="10">
    <source>
        <dbReference type="Pfam" id="PF01728"/>
    </source>
</evidence>
<feature type="compositionally biased region" description="Basic and acidic residues" evidence="9">
    <location>
        <begin position="564"/>
        <end position="584"/>
    </location>
</feature>
<dbReference type="Pfam" id="PF01728">
    <property type="entry name" value="FtsJ"/>
    <property type="match status" value="1"/>
</dbReference>
<dbReference type="GO" id="GO:0005730">
    <property type="term" value="C:nucleolus"/>
    <property type="evidence" value="ECO:0007669"/>
    <property type="project" value="UniProtKB-SubCell"/>
</dbReference>
<evidence type="ECO:0000259" key="11">
    <source>
        <dbReference type="Pfam" id="PF07780"/>
    </source>
</evidence>
<dbReference type="GO" id="GO:0030687">
    <property type="term" value="C:preribosome, large subunit precursor"/>
    <property type="evidence" value="ECO:0007669"/>
    <property type="project" value="TreeGrafter"/>
</dbReference>
<dbReference type="Gene3D" id="3.40.50.150">
    <property type="entry name" value="Vaccinia Virus protein VP39"/>
    <property type="match status" value="1"/>
</dbReference>
<dbReference type="GO" id="GO:0008650">
    <property type="term" value="F:rRNA (uridine-2'-O-)-methyltransferase activity"/>
    <property type="evidence" value="ECO:0007669"/>
    <property type="project" value="TreeGrafter"/>
</dbReference>
<evidence type="ECO:0000256" key="7">
    <source>
        <dbReference type="ARBA" id="ARBA00023242"/>
    </source>
</evidence>
<keyword evidence="6 8" id="KW-0949">S-adenosyl-L-methionine</keyword>
<keyword evidence="4 8" id="KW-0489">Methyltransferase</keyword>
<dbReference type="HAMAP" id="MF_03163">
    <property type="entry name" value="RNA_methyltr_E_SPB1"/>
    <property type="match status" value="1"/>
</dbReference>
<feature type="active site" description="Proton acceptor" evidence="8">
    <location>
        <position position="157"/>
    </location>
</feature>
<reference evidence="13 14" key="1">
    <citation type="submission" date="2018-02" db="EMBL/GenBank/DDBJ databases">
        <title>The genomes of Aspergillus section Nigri reveals drivers in fungal speciation.</title>
        <authorList>
            <consortium name="DOE Joint Genome Institute"/>
            <person name="Vesth T.C."/>
            <person name="Nybo J."/>
            <person name="Theobald S."/>
            <person name="Brandl J."/>
            <person name="Frisvad J.C."/>
            <person name="Nielsen K.F."/>
            <person name="Lyhne E.K."/>
            <person name="Kogle M.E."/>
            <person name="Kuo A."/>
            <person name="Riley R."/>
            <person name="Clum A."/>
            <person name="Nolan M."/>
            <person name="Lipzen A."/>
            <person name="Salamov A."/>
            <person name="Henrissat B."/>
            <person name="Wiebenga A."/>
            <person name="De vries R.P."/>
            <person name="Grigoriev I.V."/>
            <person name="Mortensen U.H."/>
            <person name="Andersen M.R."/>
            <person name="Baker S.E."/>
        </authorList>
    </citation>
    <scope>NUCLEOTIDE SEQUENCE [LARGE SCALE GENOMIC DNA]</scope>
    <source>
        <strain evidence="13 14">CBS 707.79</strain>
    </source>
</reference>
<dbReference type="VEuPathDB" id="FungiDB:BO71DRAFT_375660"/>
<feature type="compositionally biased region" description="Acidic residues" evidence="9">
    <location>
        <begin position="439"/>
        <end position="460"/>
    </location>
</feature>
<organism evidence="13 14">
    <name type="scientific">Aspergillus ellipticus CBS 707.79</name>
    <dbReference type="NCBI Taxonomy" id="1448320"/>
    <lineage>
        <taxon>Eukaryota</taxon>
        <taxon>Fungi</taxon>
        <taxon>Dikarya</taxon>
        <taxon>Ascomycota</taxon>
        <taxon>Pezizomycotina</taxon>
        <taxon>Eurotiomycetes</taxon>
        <taxon>Eurotiomycetidae</taxon>
        <taxon>Eurotiales</taxon>
        <taxon>Aspergillaceae</taxon>
        <taxon>Aspergillus</taxon>
        <taxon>Aspergillus subgen. Circumdati</taxon>
    </lineage>
</organism>
<dbReference type="InterPro" id="IPR012920">
    <property type="entry name" value="rRNA_MeTfrase_SPB1-like_C"/>
</dbReference>
<dbReference type="GO" id="GO:0000466">
    <property type="term" value="P:maturation of 5.8S rRNA from tricistronic rRNA transcript (SSU-rRNA, 5.8S rRNA, LSU-rRNA)"/>
    <property type="evidence" value="ECO:0007669"/>
    <property type="project" value="TreeGrafter"/>
</dbReference>
<evidence type="ECO:0000256" key="8">
    <source>
        <dbReference type="HAMAP-Rule" id="MF_03163"/>
    </source>
</evidence>
<dbReference type="Pfam" id="PF07780">
    <property type="entry name" value="Spb1_C"/>
    <property type="match status" value="1"/>
</dbReference>
<dbReference type="Proteomes" id="UP000247810">
    <property type="component" value="Unassembled WGS sequence"/>
</dbReference>